<dbReference type="Gene3D" id="1.20.1260.10">
    <property type="match status" value="1"/>
</dbReference>
<feature type="region of interest" description="Disordered" evidence="1">
    <location>
        <begin position="138"/>
        <end position="160"/>
    </location>
</feature>
<gene>
    <name evidence="3" type="ORF">O4U47_26350</name>
</gene>
<reference evidence="3" key="1">
    <citation type="submission" date="2023-01" db="EMBL/GenBank/DDBJ databases">
        <title>Draft genome sequence of Nocardiopsis sp. LSu2-4 isolated from halophytes.</title>
        <authorList>
            <person name="Duangmal K."/>
            <person name="Chantavorakit T."/>
        </authorList>
    </citation>
    <scope>NUCLEOTIDE SEQUENCE</scope>
    <source>
        <strain evidence="3">LSu2-4</strain>
    </source>
</reference>
<feature type="domain" description="DUF4439" evidence="2">
    <location>
        <begin position="19"/>
        <end position="146"/>
    </location>
</feature>
<evidence type="ECO:0000259" key="2">
    <source>
        <dbReference type="Pfam" id="PF14530"/>
    </source>
</evidence>
<evidence type="ECO:0000313" key="4">
    <source>
        <dbReference type="Proteomes" id="UP001165685"/>
    </source>
</evidence>
<evidence type="ECO:0000256" key="1">
    <source>
        <dbReference type="SAM" id="MobiDB-lite"/>
    </source>
</evidence>
<organism evidence="3 4">
    <name type="scientific">Nocardiopsis suaedae</name>
    <dbReference type="NCBI Taxonomy" id="3018444"/>
    <lineage>
        <taxon>Bacteria</taxon>
        <taxon>Bacillati</taxon>
        <taxon>Actinomycetota</taxon>
        <taxon>Actinomycetes</taxon>
        <taxon>Streptosporangiales</taxon>
        <taxon>Nocardiopsidaceae</taxon>
        <taxon>Nocardiopsis</taxon>
    </lineage>
</organism>
<dbReference type="EMBL" id="JAQFWP010000070">
    <property type="protein sequence ID" value="MDA2808060.1"/>
    <property type="molecule type" value="Genomic_DNA"/>
</dbReference>
<dbReference type="RefSeq" id="WP_270680674.1">
    <property type="nucleotide sequence ID" value="NZ_JAQFWP010000070.1"/>
</dbReference>
<dbReference type="Pfam" id="PF14530">
    <property type="entry name" value="DUF4439"/>
    <property type="match status" value="1"/>
</dbReference>
<dbReference type="CDD" id="cd00657">
    <property type="entry name" value="Ferritin_like"/>
    <property type="match status" value="1"/>
</dbReference>
<proteinExistence type="predicted"/>
<comment type="caution">
    <text evidence="3">The sequence shown here is derived from an EMBL/GenBank/DDBJ whole genome shotgun (WGS) entry which is preliminary data.</text>
</comment>
<dbReference type="InterPro" id="IPR012347">
    <property type="entry name" value="Ferritin-like"/>
</dbReference>
<protein>
    <submittedName>
        <fullName evidence="3">Ferritin-like domain-containing protein</fullName>
    </submittedName>
</protein>
<dbReference type="InterPro" id="IPR009078">
    <property type="entry name" value="Ferritin-like_SF"/>
</dbReference>
<sequence length="160" mass="16848">MSETAGASPTPEATAEVEALQKALRAEHAAVYGYGFIGARSEGGERDRAARHLDAHRAQRDTVRAELVDLDAVPAPAEAAYTLPGSDGRDELAEFARRMEGTSAQAYLEVAGTAESGPLRGFAAESLQGATVRTLEWGGGLDTFPAYPTGDPDEPNDEDD</sequence>
<evidence type="ECO:0000313" key="3">
    <source>
        <dbReference type="EMBL" id="MDA2808060.1"/>
    </source>
</evidence>
<dbReference type="InterPro" id="IPR029447">
    <property type="entry name" value="DUF4439"/>
</dbReference>
<dbReference type="Proteomes" id="UP001165685">
    <property type="component" value="Unassembled WGS sequence"/>
</dbReference>
<name>A0ABT4TTP1_9ACTN</name>
<dbReference type="SUPFAM" id="SSF47240">
    <property type="entry name" value="Ferritin-like"/>
    <property type="match status" value="1"/>
</dbReference>
<feature type="compositionally biased region" description="Acidic residues" evidence="1">
    <location>
        <begin position="151"/>
        <end position="160"/>
    </location>
</feature>
<accession>A0ABT4TTP1</accession>
<keyword evidence="4" id="KW-1185">Reference proteome</keyword>